<dbReference type="InterPro" id="IPR003033">
    <property type="entry name" value="SCP2_sterol-bd_dom"/>
</dbReference>
<organism evidence="2 3">
    <name type="scientific">Sandaracinus amylolyticus</name>
    <dbReference type="NCBI Taxonomy" id="927083"/>
    <lineage>
        <taxon>Bacteria</taxon>
        <taxon>Pseudomonadati</taxon>
        <taxon>Myxococcota</taxon>
        <taxon>Polyangia</taxon>
        <taxon>Polyangiales</taxon>
        <taxon>Sandaracinaceae</taxon>
        <taxon>Sandaracinus</taxon>
    </lineage>
</organism>
<dbReference type="RefSeq" id="WP_053233365.1">
    <property type="nucleotide sequence ID" value="NZ_CP011125.1"/>
</dbReference>
<reference evidence="2 3" key="1">
    <citation type="submission" date="2015-03" db="EMBL/GenBank/DDBJ databases">
        <title>Genome assembly of Sandaracinus amylolyticus DSM 53668.</title>
        <authorList>
            <person name="Sharma G."/>
            <person name="Subramanian S."/>
        </authorList>
    </citation>
    <scope>NUCLEOTIDE SEQUENCE [LARGE SCALE GENOMIC DNA]</scope>
    <source>
        <strain evidence="2 3">DSM 53668</strain>
    </source>
</reference>
<dbReference type="AlphaFoldDB" id="A0A0F6YIJ3"/>
<dbReference type="KEGG" id="samy:DB32_003319"/>
<dbReference type="Proteomes" id="UP000034883">
    <property type="component" value="Chromosome"/>
</dbReference>
<protein>
    <recommendedName>
        <fullName evidence="1">SCP2 domain-containing protein</fullName>
    </recommendedName>
</protein>
<sequence>MALKFPSAEWTAAFKDAVNANAAYREAGKGWTHGKVAYVVKADPKLGTDRDMAMLLDLHAGECRNAEYVDGDAAQSADFVIVAEYPKWREVLSGAVDPTKAMMQNKLKLQKGHLGTIVKFVVASKELAKSATVIDTQYPD</sequence>
<accession>A0A0F6YIJ3</accession>
<evidence type="ECO:0000313" key="2">
    <source>
        <dbReference type="EMBL" id="AKF06170.1"/>
    </source>
</evidence>
<keyword evidence="3" id="KW-1185">Reference proteome</keyword>
<dbReference type="OrthoDB" id="5381797at2"/>
<dbReference type="STRING" id="927083.DB32_003319"/>
<evidence type="ECO:0000313" key="3">
    <source>
        <dbReference type="Proteomes" id="UP000034883"/>
    </source>
</evidence>
<dbReference type="Gene3D" id="3.30.1050.10">
    <property type="entry name" value="SCP2 sterol-binding domain"/>
    <property type="match status" value="1"/>
</dbReference>
<dbReference type="EMBL" id="CP011125">
    <property type="protein sequence ID" value="AKF06170.1"/>
    <property type="molecule type" value="Genomic_DNA"/>
</dbReference>
<dbReference type="InterPro" id="IPR036527">
    <property type="entry name" value="SCP2_sterol-bd_dom_sf"/>
</dbReference>
<dbReference type="Pfam" id="PF02036">
    <property type="entry name" value="SCP2"/>
    <property type="match status" value="1"/>
</dbReference>
<feature type="domain" description="SCP2" evidence="1">
    <location>
        <begin position="22"/>
        <end position="110"/>
    </location>
</feature>
<gene>
    <name evidence="2" type="ORF">DB32_003319</name>
</gene>
<evidence type="ECO:0000259" key="1">
    <source>
        <dbReference type="Pfam" id="PF02036"/>
    </source>
</evidence>
<name>A0A0F6YIJ3_9BACT</name>
<dbReference type="SUPFAM" id="SSF55718">
    <property type="entry name" value="SCP-like"/>
    <property type="match status" value="1"/>
</dbReference>
<proteinExistence type="predicted"/>